<keyword evidence="1" id="KW-0472">Membrane</keyword>
<organism evidence="2 3">
    <name type="scientific">Serratia symbiotica str. Tucson</name>
    <dbReference type="NCBI Taxonomy" id="914128"/>
    <lineage>
        <taxon>Bacteria</taxon>
        <taxon>Pseudomonadati</taxon>
        <taxon>Pseudomonadota</taxon>
        <taxon>Gammaproteobacteria</taxon>
        <taxon>Enterobacterales</taxon>
        <taxon>Yersiniaceae</taxon>
        <taxon>Serratia</taxon>
        <taxon>Serratia symbiotica</taxon>
    </lineage>
</organism>
<accession>E9CPI7</accession>
<evidence type="ECO:0000313" key="2">
    <source>
        <dbReference type="EMBL" id="EFW11393.1"/>
    </source>
</evidence>
<evidence type="ECO:0000256" key="1">
    <source>
        <dbReference type="SAM" id="Phobius"/>
    </source>
</evidence>
<name>E9CPI7_9GAMM</name>
<proteinExistence type="predicted"/>
<keyword evidence="1" id="KW-0812">Transmembrane</keyword>
<sequence length="64" mass="7365">MQDHTLSKDDVIFFLYTINPPNLHHTVFVIGILHIQRRRNEDRIGYILNAFISAASSNSPRIST</sequence>
<keyword evidence="3" id="KW-1185">Reference proteome</keyword>
<evidence type="ECO:0000313" key="3">
    <source>
        <dbReference type="Proteomes" id="UP000013568"/>
    </source>
</evidence>
<keyword evidence="1" id="KW-1133">Transmembrane helix</keyword>
<dbReference type="HOGENOM" id="CLU_2865346_0_0_6"/>
<reference evidence="3" key="1">
    <citation type="journal article" date="2011" name="Genome Biol. Evol.">
        <title>Massive genomic decay in Serratia symbiotica, a recently evolved symbiont of aphids.</title>
        <authorList>
            <person name="Burke G.R."/>
            <person name="Moran N.A."/>
        </authorList>
    </citation>
    <scope>NUCLEOTIDE SEQUENCE [LARGE SCALE GENOMIC DNA]</scope>
    <source>
        <strain evidence="3">Tucson</strain>
    </source>
</reference>
<dbReference type="Proteomes" id="UP000013568">
    <property type="component" value="Unassembled WGS sequence"/>
</dbReference>
<protein>
    <submittedName>
        <fullName evidence="2">Uncharacterized protein</fullName>
    </submittedName>
</protein>
<gene>
    <name evidence="2" type="ORF">SSYM_2440</name>
</gene>
<feature type="transmembrane region" description="Helical" evidence="1">
    <location>
        <begin position="12"/>
        <end position="33"/>
    </location>
</feature>
<dbReference type="AlphaFoldDB" id="E9CPI7"/>
<dbReference type="EMBL" id="GL636126">
    <property type="protein sequence ID" value="EFW11393.1"/>
    <property type="molecule type" value="Genomic_DNA"/>
</dbReference>